<comment type="caution">
    <text evidence="1">The sequence shown here is derived from an EMBL/GenBank/DDBJ whole genome shotgun (WGS) entry which is preliminary data.</text>
</comment>
<dbReference type="EMBL" id="PYWC01000092">
    <property type="protein sequence ID" value="PWW72877.1"/>
    <property type="molecule type" value="Genomic_DNA"/>
</dbReference>
<keyword evidence="2" id="KW-1185">Reference proteome</keyword>
<dbReference type="Proteomes" id="UP000246991">
    <property type="component" value="Unassembled WGS sequence"/>
</dbReference>
<name>A0A317SGN0_9PEZI</name>
<dbReference type="AlphaFoldDB" id="A0A317SGN0"/>
<accession>A0A317SGN0</accession>
<protein>
    <submittedName>
        <fullName evidence="1">Uncharacterized protein</fullName>
    </submittedName>
</protein>
<proteinExistence type="predicted"/>
<evidence type="ECO:0000313" key="2">
    <source>
        <dbReference type="Proteomes" id="UP000246991"/>
    </source>
</evidence>
<reference evidence="1 2" key="1">
    <citation type="submission" date="2018-03" db="EMBL/GenBank/DDBJ databases">
        <title>Genomes of Pezizomycetes fungi and the evolution of truffles.</title>
        <authorList>
            <person name="Murat C."/>
            <person name="Payen T."/>
            <person name="Noel B."/>
            <person name="Kuo A."/>
            <person name="Martin F.M."/>
        </authorList>
    </citation>
    <scope>NUCLEOTIDE SEQUENCE [LARGE SCALE GENOMIC DNA]</scope>
    <source>
        <strain evidence="1">091103-1</strain>
    </source>
</reference>
<sequence>MLRYLDSLSNAADFGIHRHAWLRIYYSSSVQFNSDLFAIDLQVILANKLLPDFSGTHASLWPSTSS</sequence>
<evidence type="ECO:0000313" key="1">
    <source>
        <dbReference type="EMBL" id="PWW72877.1"/>
    </source>
</evidence>
<gene>
    <name evidence="1" type="ORF">C7212DRAFT_220401</name>
</gene>
<organism evidence="1 2">
    <name type="scientific">Tuber magnatum</name>
    <name type="common">white Piedmont truffle</name>
    <dbReference type="NCBI Taxonomy" id="42249"/>
    <lineage>
        <taxon>Eukaryota</taxon>
        <taxon>Fungi</taxon>
        <taxon>Dikarya</taxon>
        <taxon>Ascomycota</taxon>
        <taxon>Pezizomycotina</taxon>
        <taxon>Pezizomycetes</taxon>
        <taxon>Pezizales</taxon>
        <taxon>Tuberaceae</taxon>
        <taxon>Tuber</taxon>
    </lineage>
</organism>